<dbReference type="InterPro" id="IPR052164">
    <property type="entry name" value="Anthracycline_SecMetBiosynth"/>
</dbReference>
<dbReference type="PANTHER" id="PTHR33993">
    <property type="entry name" value="GLYOXALASE-RELATED"/>
    <property type="match status" value="1"/>
</dbReference>
<dbReference type="AlphaFoldDB" id="A0A848DR23"/>
<accession>A0A848DR23</accession>
<dbReference type="PROSITE" id="PS51819">
    <property type="entry name" value="VOC"/>
    <property type="match status" value="1"/>
</dbReference>
<evidence type="ECO:0000313" key="2">
    <source>
        <dbReference type="EMBL" id="NMH95310.1"/>
    </source>
</evidence>
<evidence type="ECO:0000313" key="3">
    <source>
        <dbReference type="Proteomes" id="UP000586918"/>
    </source>
</evidence>
<dbReference type="SUPFAM" id="SSF54593">
    <property type="entry name" value="Glyoxalase/Bleomycin resistance protein/Dihydroxybiphenyl dioxygenase"/>
    <property type="match status" value="1"/>
</dbReference>
<dbReference type="InterPro" id="IPR037523">
    <property type="entry name" value="VOC_core"/>
</dbReference>
<sequence length="119" mass="12002">MSSENAPTKIGNVLHPVADVGAAVAFYHDTFGLGLKFADGDRYAALDAGSTTLALAGPEEDVTGGVPAASFKVADVAAALTAITDAGGSVMSGAEQGPHEVRAVARDPWGNTFVVYGPR</sequence>
<gene>
    <name evidence="2" type="ORF">HF519_27905</name>
</gene>
<keyword evidence="3" id="KW-1185">Reference proteome</keyword>
<dbReference type="InterPro" id="IPR004360">
    <property type="entry name" value="Glyas_Fos-R_dOase_dom"/>
</dbReference>
<comment type="caution">
    <text evidence="2">The sequence shown here is derived from an EMBL/GenBank/DDBJ whole genome shotgun (WGS) entry which is preliminary data.</text>
</comment>
<protein>
    <submittedName>
        <fullName evidence="2">VOC family protein</fullName>
    </submittedName>
</protein>
<dbReference type="RefSeq" id="WP_169415969.1">
    <property type="nucleotide sequence ID" value="NZ_JAAXKZ010000174.1"/>
</dbReference>
<feature type="domain" description="VOC" evidence="1">
    <location>
        <begin position="9"/>
        <end position="118"/>
    </location>
</feature>
<name>A0A848DR23_9PSEU</name>
<proteinExistence type="predicted"/>
<dbReference type="Proteomes" id="UP000586918">
    <property type="component" value="Unassembled WGS sequence"/>
</dbReference>
<reference evidence="2 3" key="1">
    <citation type="submission" date="2020-04" db="EMBL/GenBank/DDBJ databases">
        <authorList>
            <person name="Klaysubun C."/>
            <person name="Duangmal K."/>
            <person name="Lipun K."/>
        </authorList>
    </citation>
    <scope>NUCLEOTIDE SEQUENCE [LARGE SCALE GENOMIC DNA]</scope>
    <source>
        <strain evidence="2 3">DSM 45300</strain>
    </source>
</reference>
<dbReference type="Pfam" id="PF00903">
    <property type="entry name" value="Glyoxalase"/>
    <property type="match status" value="1"/>
</dbReference>
<evidence type="ECO:0000259" key="1">
    <source>
        <dbReference type="PROSITE" id="PS51819"/>
    </source>
</evidence>
<organism evidence="2 3">
    <name type="scientific">Pseudonocardia bannensis</name>
    <dbReference type="NCBI Taxonomy" id="630973"/>
    <lineage>
        <taxon>Bacteria</taxon>
        <taxon>Bacillati</taxon>
        <taxon>Actinomycetota</taxon>
        <taxon>Actinomycetes</taxon>
        <taxon>Pseudonocardiales</taxon>
        <taxon>Pseudonocardiaceae</taxon>
        <taxon>Pseudonocardia</taxon>
    </lineage>
</organism>
<dbReference type="EMBL" id="JAAXKZ010000174">
    <property type="protein sequence ID" value="NMH95310.1"/>
    <property type="molecule type" value="Genomic_DNA"/>
</dbReference>
<dbReference type="Gene3D" id="3.10.180.10">
    <property type="entry name" value="2,3-Dihydroxybiphenyl 1,2-Dioxygenase, domain 1"/>
    <property type="match status" value="1"/>
</dbReference>
<dbReference type="InterPro" id="IPR029068">
    <property type="entry name" value="Glyas_Bleomycin-R_OHBP_Dase"/>
</dbReference>